<accession>A0AAE6IVC1</accession>
<dbReference type="Pfam" id="PF18798">
    <property type="entry name" value="LPD3"/>
    <property type="match status" value="1"/>
</dbReference>
<name>A0AAE6IVC1_TREPH</name>
<reference evidence="3 4" key="1">
    <citation type="submission" date="2019-08" db="EMBL/GenBank/DDBJ databases">
        <authorList>
            <person name="Kuhnert P."/>
        </authorList>
    </citation>
    <scope>NUCLEOTIDE SEQUENCE [LARGE SCALE GENOMIC DNA]</scope>
    <source>
        <strain evidence="3 4">B36.5</strain>
    </source>
</reference>
<feature type="domain" description="Large polyvalent protein-associated" evidence="2">
    <location>
        <begin position="59"/>
        <end position="178"/>
    </location>
</feature>
<feature type="region of interest" description="Disordered" evidence="1">
    <location>
        <begin position="207"/>
        <end position="235"/>
    </location>
</feature>
<sequence length="522" mass="59782">MRIVIDADVSKQIIHTLKSLSERQYFHEVLKLMQKTFVESKHPRDEEGRFASKGGYVRAKRLKLKEKLKDYVGKDIKNEKTGIPAYISNESINKISSEKAIEKTKANGFTVDDHFYAASNIVPLFKKADLRGVYKDKNNSKDIVSIKRFNCRFRLPSGVAANAYITVKEARISGHKIYSLEVMELEKALKNEGLGMAVRKSNATCIPENTPPRTFSIPDSQKKARERETHQTDEQQQFHEILERMQKTFNEAEHPRDEAGRFTDKGPVSKEVHKTRQRLRAVFTDKAVPMPDIPFTRENYNKLFPRNRIDTPLGSVKLGEHQFEKLQALGRNYLLGAVATTLKNPVAIIREERDGRKSNLYVKSFIKDKKNKIVQSVVIDIDGQHISISTHEKDVSNVLNKIETVGQLIYIDSQPDRMAEQHHLSDESVVNPTRKQEKALKSCTTSIPHSQKKARAQNAALPKDFVSRCNMVSIQLMLLKWDIAAIQEETDRRNNMYDLVLKSFNGIVQELKKTQGSKQRRL</sequence>
<dbReference type="EMBL" id="CP042817">
    <property type="protein sequence ID" value="QEJ98636.1"/>
    <property type="molecule type" value="Genomic_DNA"/>
</dbReference>
<feature type="region of interest" description="Disordered" evidence="1">
    <location>
        <begin position="252"/>
        <end position="274"/>
    </location>
</feature>
<proteinExistence type="predicted"/>
<evidence type="ECO:0000313" key="3">
    <source>
        <dbReference type="EMBL" id="QEJ98636.1"/>
    </source>
</evidence>
<evidence type="ECO:0000313" key="4">
    <source>
        <dbReference type="Proteomes" id="UP000323594"/>
    </source>
</evidence>
<dbReference type="Proteomes" id="UP000323594">
    <property type="component" value="Chromosome"/>
</dbReference>
<dbReference type="RefSeq" id="WP_148884583.1">
    <property type="nucleotide sequence ID" value="NZ_CP042817.1"/>
</dbReference>
<evidence type="ECO:0000256" key="1">
    <source>
        <dbReference type="SAM" id="MobiDB-lite"/>
    </source>
</evidence>
<dbReference type="AlphaFoldDB" id="A0AAE6IVC1"/>
<dbReference type="InterPro" id="IPR040824">
    <property type="entry name" value="LPD3"/>
</dbReference>
<evidence type="ECO:0000259" key="2">
    <source>
        <dbReference type="Pfam" id="PF18798"/>
    </source>
</evidence>
<protein>
    <recommendedName>
        <fullName evidence="2">Large polyvalent protein-associated domain-containing protein</fullName>
    </recommendedName>
</protein>
<organism evidence="3 4">
    <name type="scientific">Treponema phagedenis</name>
    <dbReference type="NCBI Taxonomy" id="162"/>
    <lineage>
        <taxon>Bacteria</taxon>
        <taxon>Pseudomonadati</taxon>
        <taxon>Spirochaetota</taxon>
        <taxon>Spirochaetia</taxon>
        <taxon>Spirochaetales</taxon>
        <taxon>Treponemataceae</taxon>
        <taxon>Treponema</taxon>
    </lineage>
</organism>
<gene>
    <name evidence="3" type="ORF">FUT82_11915</name>
</gene>
<feature type="compositionally biased region" description="Basic and acidic residues" evidence="1">
    <location>
        <begin position="220"/>
        <end position="235"/>
    </location>
</feature>